<organism evidence="9 10">
    <name type="scientific">Cavenderia fasciculata</name>
    <name type="common">Slime mold</name>
    <name type="synonym">Dictyostelium fasciculatum</name>
    <dbReference type="NCBI Taxonomy" id="261658"/>
    <lineage>
        <taxon>Eukaryota</taxon>
        <taxon>Amoebozoa</taxon>
        <taxon>Evosea</taxon>
        <taxon>Eumycetozoa</taxon>
        <taxon>Dictyostelia</taxon>
        <taxon>Acytosteliales</taxon>
        <taxon>Cavenderiaceae</taxon>
        <taxon>Cavenderia</taxon>
    </lineage>
</organism>
<dbReference type="InterPro" id="IPR006620">
    <property type="entry name" value="Pro_4_hyd_alph"/>
</dbReference>
<name>F4PJA6_CACFS</name>
<dbReference type="PANTHER" id="PTHR12907">
    <property type="entry name" value="EGL NINE HOMOLOG-RELATED"/>
    <property type="match status" value="1"/>
</dbReference>
<evidence type="ECO:0000256" key="6">
    <source>
        <dbReference type="ARBA" id="ARBA00023004"/>
    </source>
</evidence>
<dbReference type="STRING" id="1054147.F4PJA6"/>
<evidence type="ECO:0000256" key="1">
    <source>
        <dbReference type="ARBA" id="ARBA00001961"/>
    </source>
</evidence>
<dbReference type="GO" id="GO:0010265">
    <property type="term" value="P:SCF complex assembly"/>
    <property type="evidence" value="ECO:0007669"/>
    <property type="project" value="EnsemblProtists"/>
</dbReference>
<feature type="domain" description="Fe2OG dioxygenase" evidence="8">
    <location>
        <begin position="191"/>
        <end position="287"/>
    </location>
</feature>
<dbReference type="RefSeq" id="XP_004362243.1">
    <property type="nucleotide sequence ID" value="XM_004362186.1"/>
</dbReference>
<keyword evidence="6" id="KW-0408">Iron</keyword>
<dbReference type="Pfam" id="PF13640">
    <property type="entry name" value="2OG-FeII_Oxy_3"/>
    <property type="match status" value="1"/>
</dbReference>
<dbReference type="PANTHER" id="PTHR12907:SF26">
    <property type="entry name" value="HIF PROLYL HYDROXYLASE, ISOFORM C"/>
    <property type="match status" value="1"/>
</dbReference>
<keyword evidence="7" id="KW-1133">Transmembrane helix</keyword>
<dbReference type="GO" id="GO:0071456">
    <property type="term" value="P:cellular response to hypoxia"/>
    <property type="evidence" value="ECO:0007669"/>
    <property type="project" value="TreeGrafter"/>
</dbReference>
<evidence type="ECO:0000256" key="3">
    <source>
        <dbReference type="ARBA" id="ARBA00022896"/>
    </source>
</evidence>
<dbReference type="InterPro" id="IPR051559">
    <property type="entry name" value="HIF_prolyl_hydroxylases"/>
</dbReference>
<gene>
    <name evidence="9" type="primary">phyA</name>
    <name evidence="9" type="ORF">DFA_06542</name>
</gene>
<dbReference type="OrthoDB" id="76265at2759"/>
<dbReference type="GeneID" id="14876560"/>
<dbReference type="GO" id="GO:0031418">
    <property type="term" value="F:L-ascorbic acid binding"/>
    <property type="evidence" value="ECO:0007669"/>
    <property type="project" value="UniProtKB-KW"/>
</dbReference>
<dbReference type="GO" id="GO:0072592">
    <property type="term" value="P:oxygen metabolic process"/>
    <property type="evidence" value="ECO:0007669"/>
    <property type="project" value="EnsemblProtists"/>
</dbReference>
<reference evidence="10" key="1">
    <citation type="journal article" date="2011" name="Genome Res.">
        <title>Phylogeny-wide analysis of social amoeba genomes highlights ancient origins for complex intercellular communication.</title>
        <authorList>
            <person name="Heidel A.J."/>
            <person name="Lawal H.M."/>
            <person name="Felder M."/>
            <person name="Schilde C."/>
            <person name="Helps N.R."/>
            <person name="Tunggal B."/>
            <person name="Rivero F."/>
            <person name="John U."/>
            <person name="Schleicher M."/>
            <person name="Eichinger L."/>
            <person name="Platzer M."/>
            <person name="Noegel A.A."/>
            <person name="Schaap P."/>
            <person name="Gloeckner G."/>
        </authorList>
    </citation>
    <scope>NUCLEOTIDE SEQUENCE [LARGE SCALE GENOMIC DNA]</scope>
    <source>
        <strain evidence="10">SH3</strain>
    </source>
</reference>
<keyword evidence="10" id="KW-1185">Reference proteome</keyword>
<sequence>MYAIRERERERVFILLIVLFKTNTIYFYLCRDISQILSLLNQRQKQQVEPTVAAPSPINKDKYVELKIVDDSKFNYFNKQDIIDLETKGYLVKDQFLTNTKDQQEQQQLSIQDIYLECDGLYESKKLKEANMSRGDGKWNDKSIRSDSLVWLNKETNKDLQEGRLPNISKLLQRIDNLRIELNNTINYASEKTQTQLAIYPNGGRYVKHCDSFLGGNSRRITIIYYLNYEWKQQDGGQLRLYDGRNGSTSDVDPIGDRVLIFLSEHIEHEVLESNCDKRMAITTWLY</sequence>
<dbReference type="Gene3D" id="2.60.120.620">
    <property type="entry name" value="q2cbj1_9rhob like domain"/>
    <property type="match status" value="1"/>
</dbReference>
<dbReference type="PROSITE" id="PS51471">
    <property type="entry name" value="FE2OG_OXY"/>
    <property type="match status" value="1"/>
</dbReference>
<protein>
    <submittedName>
        <fullName evidence="9">Prolyl 4-hydroxylase</fullName>
    </submittedName>
</protein>
<dbReference type="GO" id="GO:0031545">
    <property type="term" value="F:peptidyl-proline 4-dioxygenase activity"/>
    <property type="evidence" value="ECO:0007669"/>
    <property type="project" value="EnsemblProtists"/>
</dbReference>
<dbReference type="AlphaFoldDB" id="F4PJA6"/>
<proteinExistence type="predicted"/>
<keyword evidence="7" id="KW-0812">Transmembrane</keyword>
<dbReference type="KEGG" id="dfa:DFA_06542"/>
<keyword evidence="4" id="KW-0223">Dioxygenase</keyword>
<evidence type="ECO:0000313" key="9">
    <source>
        <dbReference type="EMBL" id="EGG24392.1"/>
    </source>
</evidence>
<evidence type="ECO:0000256" key="2">
    <source>
        <dbReference type="ARBA" id="ARBA00022723"/>
    </source>
</evidence>
<dbReference type="InterPro" id="IPR044862">
    <property type="entry name" value="Pro_4_hyd_alph_FE2OG_OXY"/>
</dbReference>
<comment type="cofactor">
    <cofactor evidence="1">
        <name>L-ascorbate</name>
        <dbReference type="ChEBI" id="CHEBI:38290"/>
    </cofactor>
</comment>
<keyword evidence="5" id="KW-0560">Oxidoreductase</keyword>
<feature type="transmembrane region" description="Helical" evidence="7">
    <location>
        <begin position="12"/>
        <end position="29"/>
    </location>
</feature>
<keyword evidence="2" id="KW-0479">Metal-binding</keyword>
<evidence type="ECO:0000256" key="7">
    <source>
        <dbReference type="SAM" id="Phobius"/>
    </source>
</evidence>
<evidence type="ECO:0000256" key="5">
    <source>
        <dbReference type="ARBA" id="ARBA00023002"/>
    </source>
</evidence>
<evidence type="ECO:0000256" key="4">
    <source>
        <dbReference type="ARBA" id="ARBA00022964"/>
    </source>
</evidence>
<keyword evidence="3" id="KW-0847">Vitamin C</keyword>
<dbReference type="InterPro" id="IPR005123">
    <property type="entry name" value="Oxoglu/Fe-dep_dioxygenase_dom"/>
</dbReference>
<accession>F4PJA6</accession>
<evidence type="ECO:0000259" key="8">
    <source>
        <dbReference type="PROSITE" id="PS51471"/>
    </source>
</evidence>
<dbReference type="GO" id="GO:0005737">
    <property type="term" value="C:cytoplasm"/>
    <property type="evidence" value="ECO:0007669"/>
    <property type="project" value="EnsemblProtists"/>
</dbReference>
<dbReference type="GO" id="GO:0031154">
    <property type="term" value="P:culmination involved in sorocarp development"/>
    <property type="evidence" value="ECO:0007669"/>
    <property type="project" value="EnsemblProtists"/>
</dbReference>
<evidence type="ECO:0000313" key="10">
    <source>
        <dbReference type="Proteomes" id="UP000007797"/>
    </source>
</evidence>
<keyword evidence="7" id="KW-0472">Membrane</keyword>
<dbReference type="SMART" id="SM00702">
    <property type="entry name" value="P4Hc"/>
    <property type="match status" value="1"/>
</dbReference>
<dbReference type="EMBL" id="GL883007">
    <property type="protein sequence ID" value="EGG24392.1"/>
    <property type="molecule type" value="Genomic_DNA"/>
</dbReference>
<dbReference type="Proteomes" id="UP000007797">
    <property type="component" value="Unassembled WGS sequence"/>
</dbReference>
<dbReference type="GO" id="GO:0008198">
    <property type="term" value="F:ferrous iron binding"/>
    <property type="evidence" value="ECO:0007669"/>
    <property type="project" value="TreeGrafter"/>
</dbReference>